<dbReference type="InterPro" id="IPR020052">
    <property type="entry name" value="Ribosomal_eL31_CS"/>
</dbReference>
<keyword evidence="3" id="KW-0687">Ribonucleoprotein</keyword>
<reference evidence="5" key="2">
    <citation type="submission" date="2016-05" db="EMBL/GenBank/DDBJ databases">
        <authorList>
            <person name="Lavstsen T."/>
            <person name="Jespersen J.S."/>
        </authorList>
    </citation>
    <scope>NUCLEOTIDE SEQUENCE [LARGE SCALE GENOMIC DNA]</scope>
</reference>
<comment type="similarity">
    <text evidence="1">Belongs to the eukaryotic ribosomal protein eL31 family.</text>
</comment>
<dbReference type="GO" id="GO:0022625">
    <property type="term" value="C:cytosolic large ribosomal subunit"/>
    <property type="evidence" value="ECO:0007669"/>
    <property type="project" value="TreeGrafter"/>
</dbReference>
<evidence type="ECO:0000313" key="6">
    <source>
        <dbReference type="Proteomes" id="UP000182128"/>
    </source>
</evidence>
<dbReference type="Gene3D" id="3.10.440.10">
    <property type="match status" value="2"/>
</dbReference>
<protein>
    <submittedName>
        <fullName evidence="5">60S ribosomal protein L31, putative</fullName>
    </submittedName>
</protein>
<dbReference type="GO" id="GO:0003735">
    <property type="term" value="F:structural constituent of ribosome"/>
    <property type="evidence" value="ECO:0007669"/>
    <property type="project" value="InterPro"/>
</dbReference>
<evidence type="ECO:0000256" key="3">
    <source>
        <dbReference type="ARBA" id="ARBA00023274"/>
    </source>
</evidence>
<dbReference type="InterPro" id="IPR000054">
    <property type="entry name" value="Ribosomal_eL31"/>
</dbReference>
<dbReference type="GO" id="GO:0002181">
    <property type="term" value="P:cytoplasmic translation"/>
    <property type="evidence" value="ECO:0007669"/>
    <property type="project" value="TreeGrafter"/>
</dbReference>
<evidence type="ECO:0000313" key="5">
    <source>
        <dbReference type="EMBL" id="SBO22163.1"/>
    </source>
</evidence>
<dbReference type="PROSITE" id="PS01144">
    <property type="entry name" value="RIBOSOMAL_L31E"/>
    <property type="match status" value="1"/>
</dbReference>
<dbReference type="InterPro" id="IPR023621">
    <property type="entry name" value="Ribosomal_eL31_dom_sf"/>
</dbReference>
<dbReference type="Proteomes" id="UP000182142">
    <property type="component" value="Unassembled WGS sequence"/>
</dbReference>
<dbReference type="Pfam" id="PF01198">
    <property type="entry name" value="Ribosomal_L31e"/>
    <property type="match status" value="2"/>
</dbReference>
<dbReference type="PANTHER" id="PTHR10956">
    <property type="entry name" value="60S RIBOSOMAL PROTEIN L31"/>
    <property type="match status" value="1"/>
</dbReference>
<proteinExistence type="inferred from homology"/>
<evidence type="ECO:0000313" key="4">
    <source>
        <dbReference type="EMBL" id="SBO21781.1"/>
    </source>
</evidence>
<dbReference type="SMART" id="SM01380">
    <property type="entry name" value="Ribosomal_L31e"/>
    <property type="match status" value="2"/>
</dbReference>
<gene>
    <name evidence="4" type="ORF">PKNA1_C2_1029800</name>
    <name evidence="5" type="ORF">PKNA1_H1_1029800</name>
</gene>
<keyword evidence="2 5" id="KW-0689">Ribosomal protein</keyword>
<organism evidence="5 7">
    <name type="scientific">Plasmodium knowlesi (strain H)</name>
    <dbReference type="NCBI Taxonomy" id="5851"/>
    <lineage>
        <taxon>Eukaryota</taxon>
        <taxon>Sar</taxon>
        <taxon>Alveolata</taxon>
        <taxon>Apicomplexa</taxon>
        <taxon>Aconoidasida</taxon>
        <taxon>Haemosporida</taxon>
        <taxon>Plasmodiidae</taxon>
        <taxon>Plasmodium</taxon>
        <taxon>Plasmodium (Plasmodium)</taxon>
    </lineage>
</organism>
<evidence type="ECO:0000256" key="2">
    <source>
        <dbReference type="ARBA" id="ARBA00022980"/>
    </source>
</evidence>
<sequence>MVKAVKKQKKTLKPVTKVITINLSKLTHDVCYKRKAPRAIKEIRNIAGKLMHTKVYIRRRLDRAPVNFPLWFYFAGNMCETLPANVPRRVYTYLQLRLYTNMYTYTLYVYSCTNDFPYPPPLPPQLLQDVRLDVKLNKFIWSKGIRNPPKRVRVKIERKRNEDEDSKEKMYTIVQHVMVDTYKGLLNECEVNE</sequence>
<dbReference type="AlphaFoldDB" id="A0A193QSI2"/>
<dbReference type="EMBL" id="CWHR02000003">
    <property type="protein sequence ID" value="SBO22163.1"/>
    <property type="molecule type" value="Genomic_DNA"/>
</dbReference>
<reference evidence="6 7" key="1">
    <citation type="submission" date="2016-05" db="EMBL/GenBank/DDBJ databases">
        <authorList>
            <person name="Sharaf H."/>
        </authorList>
    </citation>
    <scope>NUCLEOTIDE SEQUENCE [LARGE SCALE GENOMIC DNA]</scope>
    <source>
        <strain evidence="6 7">H</strain>
    </source>
</reference>
<accession>A0A193QSI2</accession>
<dbReference type="SUPFAM" id="SSF54575">
    <property type="entry name" value="Ribosomal protein L31e"/>
    <property type="match status" value="2"/>
</dbReference>
<dbReference type="EMBL" id="CWHQ02000004">
    <property type="protein sequence ID" value="SBO21781.1"/>
    <property type="molecule type" value="Genomic_DNA"/>
</dbReference>
<name>A0A193QSI2_PLAKH</name>
<dbReference type="PANTHER" id="PTHR10956:SF0">
    <property type="entry name" value="60S RIBOSOMAL PROTEIN L31"/>
    <property type="match status" value="1"/>
</dbReference>
<evidence type="ECO:0000256" key="1">
    <source>
        <dbReference type="ARBA" id="ARBA00010808"/>
    </source>
</evidence>
<dbReference type="Proteomes" id="UP000182128">
    <property type="component" value="Unassembled WGS sequence"/>
</dbReference>
<evidence type="ECO:0000313" key="7">
    <source>
        <dbReference type="Proteomes" id="UP000182142"/>
    </source>
</evidence>